<protein>
    <recommendedName>
        <fullName evidence="2">Homologous recombination OB-fold protein OB-fold domain-containing protein</fullName>
    </recommendedName>
</protein>
<sequence length="552" mass="65110">MLDENLSCLFDESDDEWKKKKKKKKNEDQNIQQDDKKRNEKNVQPKNSSSSILNFNISNIKNLDNFFKSINNENIHKSKNNDKLKSVGFDHIENVNKERIYNHDDNNKCEYNNMISNELNKRGGGNIDVTNNEHKKKQAILKNKEINNKHHQGDQKFVDDEYNTDENCSSYEEKKKKKSYNTNMIRSLSHNDRNKKHKDIHNDDNNNNNYCCDTLIQQKNIEKTDDVYIFQKDNQMYSNNCNDLNKDPRVLKKKKKMNTTNLYNEHNTTNNNNNNIKNNNNNNNIKNNNNNNNNISCEEIGDAIISDEYEIHESNRTKHMSKLTDDMKSFSTISNIYDKSSIKNGSINGDKTSNLNMFLESYNISEMTKTTKDNHNNNNNNYYYNKEKELIFCFSFIKYHSWIKALQILNIPLDFFHLGINSHKYINKNKSEESFLYIYNIHNILKNKHFSNYKIERMIVLVKNIICRNHGYFLIVMDPSGQMPASLHKEVEIEYKKHIDIGSTLLLKNVTVFDTIDNFPYLIVTLRSLVRVIKPEQTDASTKEKIFNQIYL</sequence>
<accession>A0A151LRR9</accession>
<feature type="domain" description="Homologous recombination OB-fold protein OB-fold" evidence="2">
    <location>
        <begin position="453"/>
        <end position="536"/>
    </location>
</feature>
<reference evidence="3 4" key="1">
    <citation type="journal article" date="2016" name="Nat. Commun.">
        <title>Genomes of cryptic chimpanzee Plasmodium species reveal key evolutionary events leading to human malaria.</title>
        <authorList>
            <person name="Sundararaman S.A."/>
            <person name="Plenderleith L.J."/>
            <person name="Liu W."/>
            <person name="Loy D.E."/>
            <person name="Learn G.H."/>
            <person name="Li Y."/>
            <person name="Shaw K.S."/>
            <person name="Ayouba A."/>
            <person name="Peeters M."/>
            <person name="Speede S."/>
            <person name="Shaw G.M."/>
            <person name="Bushman F.D."/>
            <person name="Brisson D."/>
            <person name="Rayner J.C."/>
            <person name="Sharp P.M."/>
            <person name="Hahn B.H."/>
        </authorList>
    </citation>
    <scope>NUCLEOTIDE SEQUENCE [LARGE SCALE GENOMIC DNA]</scope>
    <source>
        <strain evidence="3 4">SY75</strain>
    </source>
</reference>
<dbReference type="GO" id="GO:0000725">
    <property type="term" value="P:recombinational repair"/>
    <property type="evidence" value="ECO:0007669"/>
    <property type="project" value="InterPro"/>
</dbReference>
<dbReference type="VEuPathDB" id="PlasmoDB:PGABG01_0615400"/>
<dbReference type="InterPro" id="IPR058570">
    <property type="entry name" value="HROB_OB"/>
</dbReference>
<evidence type="ECO:0000259" key="2">
    <source>
        <dbReference type="Pfam" id="PF15072"/>
    </source>
</evidence>
<proteinExistence type="predicted"/>
<feature type="region of interest" description="Disordered" evidence="1">
    <location>
        <begin position="262"/>
        <end position="287"/>
    </location>
</feature>
<gene>
    <name evidence="3" type="ORF">PGSY75_0616600</name>
</gene>
<dbReference type="PANTHER" id="PTHR14523">
    <property type="entry name" value="UNCHARACTERIZED PROTEIN C17ORF53 HOMOLOG"/>
    <property type="match status" value="1"/>
</dbReference>
<evidence type="ECO:0000313" key="4">
    <source>
        <dbReference type="Proteomes" id="UP000076004"/>
    </source>
</evidence>
<dbReference type="RefSeq" id="XP_018642803.1">
    <property type="nucleotide sequence ID" value="XM_018784749.1"/>
</dbReference>
<name>A0A151LRR9_9APIC</name>
<dbReference type="PANTHER" id="PTHR14523:SF1">
    <property type="entry name" value="HOMOLOGOUS RECOMBINATION OB-FOLD PROTEIN"/>
    <property type="match status" value="1"/>
</dbReference>
<comment type="caution">
    <text evidence="3">The sequence shown here is derived from an EMBL/GenBank/DDBJ whole genome shotgun (WGS) entry which is preliminary data.</text>
</comment>
<evidence type="ECO:0000256" key="1">
    <source>
        <dbReference type="SAM" id="MobiDB-lite"/>
    </source>
</evidence>
<dbReference type="GeneID" id="29775354"/>
<feature type="compositionally biased region" description="Basic and acidic residues" evidence="1">
    <location>
        <begin position="25"/>
        <end position="43"/>
    </location>
</feature>
<evidence type="ECO:0000313" key="3">
    <source>
        <dbReference type="EMBL" id="KYO01864.1"/>
    </source>
</evidence>
<dbReference type="AlphaFoldDB" id="A0A151LRR9"/>
<feature type="compositionally biased region" description="Low complexity" evidence="1">
    <location>
        <begin position="267"/>
        <end position="287"/>
    </location>
</feature>
<organism evidence="3 4">
    <name type="scientific">Plasmodium gaboni</name>
    <dbReference type="NCBI Taxonomy" id="647221"/>
    <lineage>
        <taxon>Eukaryota</taxon>
        <taxon>Sar</taxon>
        <taxon>Alveolata</taxon>
        <taxon>Apicomplexa</taxon>
        <taxon>Aconoidasida</taxon>
        <taxon>Haemosporida</taxon>
        <taxon>Plasmodiidae</taxon>
        <taxon>Plasmodium</taxon>
        <taxon>Plasmodium (Laverania)</taxon>
    </lineage>
</organism>
<dbReference type="Pfam" id="PF15072">
    <property type="entry name" value="HROB"/>
    <property type="match status" value="1"/>
</dbReference>
<dbReference type="Proteomes" id="UP000076004">
    <property type="component" value="Unassembled WGS sequence"/>
</dbReference>
<feature type="region of interest" description="Disordered" evidence="1">
    <location>
        <begin position="14"/>
        <end position="50"/>
    </location>
</feature>
<dbReference type="KEGG" id="pgab:PGSY75_0616600"/>
<dbReference type="VEuPathDB" id="PlasmoDB:PGSY75_0616600"/>
<dbReference type="InterPro" id="IPR028045">
    <property type="entry name" value="HROB"/>
</dbReference>
<dbReference type="EMBL" id="LVLB01000007">
    <property type="protein sequence ID" value="KYO01864.1"/>
    <property type="molecule type" value="Genomic_DNA"/>
</dbReference>